<sequence>MVDTLLFDQKVMSLKYTSTDEFANELVGPIKSFPLYREDRANALLPHLMRALVTMRIGSSSSGLAGYDCDDRLRPVEKLRRCAPSTDVISTSSRCILGPINIIVPLICKNVVEAQKTQRKQIASINKDRCTTRGAGAGARRSPAGEKQREWECVVKRRKELRRAQGLVSKDTQVSMIEKWLVPAQPRRERTTILETRHRSLYTQSRLKAISKFNRRRANKFHVDFCFFVVVVDKNIVFHCTYPVRRRALRKDSGVTKRIRLQGPMRLRRRVSDRTAAAQGLPLKKAGQGRHGLRHSQINR</sequence>
<evidence type="ECO:0000256" key="1">
    <source>
        <dbReference type="SAM" id="MobiDB-lite"/>
    </source>
</evidence>
<proteinExistence type="predicted"/>
<accession>A0A4C1W715</accession>
<dbReference type="AlphaFoldDB" id="A0A4C1W715"/>
<reference evidence="2 3" key="1">
    <citation type="journal article" date="2019" name="Commun. Biol.">
        <title>The bagworm genome reveals a unique fibroin gene that provides high tensile strength.</title>
        <authorList>
            <person name="Kono N."/>
            <person name="Nakamura H."/>
            <person name="Ohtoshi R."/>
            <person name="Tomita M."/>
            <person name="Numata K."/>
            <person name="Arakawa K."/>
        </authorList>
    </citation>
    <scope>NUCLEOTIDE SEQUENCE [LARGE SCALE GENOMIC DNA]</scope>
</reference>
<dbReference type="EMBL" id="BGZK01000473">
    <property type="protein sequence ID" value="GBP45887.1"/>
    <property type="molecule type" value="Genomic_DNA"/>
</dbReference>
<evidence type="ECO:0000313" key="3">
    <source>
        <dbReference type="Proteomes" id="UP000299102"/>
    </source>
</evidence>
<keyword evidence="3" id="KW-1185">Reference proteome</keyword>
<comment type="caution">
    <text evidence="2">The sequence shown here is derived from an EMBL/GenBank/DDBJ whole genome shotgun (WGS) entry which is preliminary data.</text>
</comment>
<dbReference type="Proteomes" id="UP000299102">
    <property type="component" value="Unassembled WGS sequence"/>
</dbReference>
<protein>
    <submittedName>
        <fullName evidence="2">Uncharacterized protein</fullName>
    </submittedName>
</protein>
<evidence type="ECO:0000313" key="2">
    <source>
        <dbReference type="EMBL" id="GBP45887.1"/>
    </source>
</evidence>
<gene>
    <name evidence="2" type="ORF">EVAR_31794_1</name>
</gene>
<name>A0A4C1W715_EUMVA</name>
<feature type="region of interest" description="Disordered" evidence="1">
    <location>
        <begin position="280"/>
        <end position="300"/>
    </location>
</feature>
<organism evidence="2 3">
    <name type="scientific">Eumeta variegata</name>
    <name type="common">Bagworm moth</name>
    <name type="synonym">Eumeta japonica</name>
    <dbReference type="NCBI Taxonomy" id="151549"/>
    <lineage>
        <taxon>Eukaryota</taxon>
        <taxon>Metazoa</taxon>
        <taxon>Ecdysozoa</taxon>
        <taxon>Arthropoda</taxon>
        <taxon>Hexapoda</taxon>
        <taxon>Insecta</taxon>
        <taxon>Pterygota</taxon>
        <taxon>Neoptera</taxon>
        <taxon>Endopterygota</taxon>
        <taxon>Lepidoptera</taxon>
        <taxon>Glossata</taxon>
        <taxon>Ditrysia</taxon>
        <taxon>Tineoidea</taxon>
        <taxon>Psychidae</taxon>
        <taxon>Oiketicinae</taxon>
        <taxon>Eumeta</taxon>
    </lineage>
</organism>